<dbReference type="eggNOG" id="ENOG502ZSK9">
    <property type="taxonomic scope" value="Bacteria"/>
</dbReference>
<evidence type="ECO:0000313" key="4">
    <source>
        <dbReference type="Proteomes" id="UP000010445"/>
    </source>
</evidence>
<reference evidence="3 4" key="1">
    <citation type="submission" date="2012-05" db="EMBL/GenBank/DDBJ databases">
        <authorList>
            <person name="Weinstock G."/>
            <person name="Sodergren E."/>
            <person name="Lobos E.A."/>
            <person name="Fulton L."/>
            <person name="Fulton R."/>
            <person name="Courtney L."/>
            <person name="Fronick C."/>
            <person name="O'Laughlin M."/>
            <person name="Godfrey J."/>
            <person name="Wilson R.M."/>
            <person name="Miner T."/>
            <person name="Farmer C."/>
            <person name="Delehaunty K."/>
            <person name="Cordes M."/>
            <person name="Minx P."/>
            <person name="Tomlinson C."/>
            <person name="Chen J."/>
            <person name="Wollam A."/>
            <person name="Pepin K.H."/>
            <person name="Bhonagiri V."/>
            <person name="Zhang X."/>
            <person name="Suruliraj S."/>
            <person name="Warren W."/>
            <person name="Mitreva M."/>
            <person name="Mardis E.R."/>
            <person name="Wilson R.K."/>
        </authorList>
    </citation>
    <scope>NUCLEOTIDE SEQUENCE [LARGE SCALE GENOMIC DNA]</scope>
    <source>
        <strain evidence="3 4">F0235</strain>
    </source>
</reference>
<dbReference type="Proteomes" id="UP000010445">
    <property type="component" value="Unassembled WGS sequence"/>
</dbReference>
<comment type="caution">
    <text evidence="3">The sequence shown here is derived from an EMBL/GenBank/DDBJ whole genome shotgun (WGS) entry which is preliminary data.</text>
</comment>
<accession>L1M8Q6</accession>
<dbReference type="EMBL" id="AMEM01000044">
    <property type="protein sequence ID" value="EKX87430.1"/>
    <property type="molecule type" value="Genomic_DNA"/>
</dbReference>
<protein>
    <recommendedName>
        <fullName evidence="2">DUF1707 domain-containing protein</fullName>
    </recommendedName>
</protein>
<evidence type="ECO:0000313" key="3">
    <source>
        <dbReference type="EMBL" id="EKX87430.1"/>
    </source>
</evidence>
<dbReference type="Pfam" id="PF08044">
    <property type="entry name" value="DUF1707"/>
    <property type="match status" value="1"/>
</dbReference>
<evidence type="ECO:0000259" key="2">
    <source>
        <dbReference type="Pfam" id="PF08044"/>
    </source>
</evidence>
<keyword evidence="1" id="KW-0812">Transmembrane</keyword>
<dbReference type="PATRIC" id="fig|1035195.3.peg.2469"/>
<name>L1M8Q6_9CORY</name>
<feature type="transmembrane region" description="Helical" evidence="1">
    <location>
        <begin position="107"/>
        <end position="130"/>
    </location>
</feature>
<gene>
    <name evidence="3" type="ORF">HMPREF9997_02756</name>
</gene>
<dbReference type="STRING" id="1035195.HMPREF9997_02756"/>
<dbReference type="OrthoDB" id="4416950at2"/>
<dbReference type="RefSeq" id="WP_006062559.1">
    <property type="nucleotide sequence ID" value="NZ_KB290826.1"/>
</dbReference>
<feature type="transmembrane region" description="Helical" evidence="1">
    <location>
        <begin position="136"/>
        <end position="153"/>
    </location>
</feature>
<feature type="domain" description="DUF1707" evidence="2">
    <location>
        <begin position="7"/>
        <end position="58"/>
    </location>
</feature>
<evidence type="ECO:0000256" key="1">
    <source>
        <dbReference type="SAM" id="Phobius"/>
    </source>
</evidence>
<keyword evidence="4" id="KW-1185">Reference proteome</keyword>
<dbReference type="InterPro" id="IPR012551">
    <property type="entry name" value="DUF1707_SHOCT-like"/>
</dbReference>
<keyword evidence="1" id="KW-1133">Transmembrane helix</keyword>
<organism evidence="3 4">
    <name type="scientific">Corynebacterium durum F0235</name>
    <dbReference type="NCBI Taxonomy" id="1035195"/>
    <lineage>
        <taxon>Bacteria</taxon>
        <taxon>Bacillati</taxon>
        <taxon>Actinomycetota</taxon>
        <taxon>Actinomycetes</taxon>
        <taxon>Mycobacteriales</taxon>
        <taxon>Corynebacteriaceae</taxon>
        <taxon>Corynebacterium</taxon>
    </lineage>
</organism>
<proteinExistence type="predicted"/>
<keyword evidence="1" id="KW-0472">Membrane</keyword>
<dbReference type="HOGENOM" id="CLU_102484_0_0_11"/>
<dbReference type="AlphaFoldDB" id="L1M8Q6"/>
<sequence>MDDDHFRIGDNDRRRALESLTSLAASGHLTVDEFDERSAAAAIARTRGDIKRLFDDIPGVDFTASDDSADASEKAAEPVPLESPDAYDYTMLPDATQNRASGFQIRVGIMCITAIFGITATAITANPLFIVVLNPIVAILLFVLKVGPARWYVPSAEELERRQLKRLRHQKNLQQELEGNGNP</sequence>